<dbReference type="PROSITE" id="PS50930">
    <property type="entry name" value="HTH_LYTTR"/>
    <property type="match status" value="1"/>
</dbReference>
<dbReference type="PANTHER" id="PTHR37299">
    <property type="entry name" value="TRANSCRIPTIONAL REGULATOR-RELATED"/>
    <property type="match status" value="1"/>
</dbReference>
<evidence type="ECO:0000259" key="3">
    <source>
        <dbReference type="PROSITE" id="PS50930"/>
    </source>
</evidence>
<organism evidence="4 5">
    <name type="scientific">Segetibacter aerophilus</name>
    <dbReference type="NCBI Taxonomy" id="670293"/>
    <lineage>
        <taxon>Bacteria</taxon>
        <taxon>Pseudomonadati</taxon>
        <taxon>Bacteroidota</taxon>
        <taxon>Chitinophagia</taxon>
        <taxon>Chitinophagales</taxon>
        <taxon>Chitinophagaceae</taxon>
        <taxon>Segetibacter</taxon>
    </lineage>
</organism>
<feature type="domain" description="Response regulatory" evidence="2">
    <location>
        <begin position="5"/>
        <end position="116"/>
    </location>
</feature>
<dbReference type="RefSeq" id="WP_147201694.1">
    <property type="nucleotide sequence ID" value="NZ_BJYT01000001.1"/>
</dbReference>
<evidence type="ECO:0000313" key="5">
    <source>
        <dbReference type="Proteomes" id="UP000321513"/>
    </source>
</evidence>
<dbReference type="EMBL" id="BJYT01000001">
    <property type="protein sequence ID" value="GEO07735.1"/>
    <property type="molecule type" value="Genomic_DNA"/>
</dbReference>
<dbReference type="InterPro" id="IPR007492">
    <property type="entry name" value="LytTR_DNA-bd_dom"/>
</dbReference>
<dbReference type="SMART" id="SM00850">
    <property type="entry name" value="LytTR"/>
    <property type="match status" value="1"/>
</dbReference>
<keyword evidence="5" id="KW-1185">Reference proteome</keyword>
<accession>A0A512B6Z9</accession>
<sequence length="239" mass="27418">MMETKCIIVDDEPIARSILKDYISRDERLQLTGSFKSAAEALLHIHNQPTDLIFLDIKMPGISGIEFLKSLKTPPIIIFTTAFREYATDGFDLNAIDYLVKPFSSDRFLQAINKVAEALKHSSKEVETERKDFATSIFVKDGTKLIQIGIDDILYVEALREYIKIVTRTKKYLVHQSMKSVEEKLPSHNFIRIHKSYIAAINKIHSIEGNMIVIGEHMLPISRQLKEEIIDRITKNRTI</sequence>
<evidence type="ECO:0000313" key="4">
    <source>
        <dbReference type="EMBL" id="GEO07735.1"/>
    </source>
</evidence>
<dbReference type="InterPro" id="IPR046947">
    <property type="entry name" value="LytR-like"/>
</dbReference>
<feature type="modified residue" description="4-aspartylphosphate" evidence="1">
    <location>
        <position position="56"/>
    </location>
</feature>
<dbReference type="SUPFAM" id="SSF52172">
    <property type="entry name" value="CheY-like"/>
    <property type="match status" value="1"/>
</dbReference>
<dbReference type="AlphaFoldDB" id="A0A512B6Z9"/>
<dbReference type="Proteomes" id="UP000321513">
    <property type="component" value="Unassembled WGS sequence"/>
</dbReference>
<dbReference type="PANTHER" id="PTHR37299:SF1">
    <property type="entry name" value="STAGE 0 SPORULATION PROTEIN A HOMOLOG"/>
    <property type="match status" value="1"/>
</dbReference>
<keyword evidence="1" id="KW-0597">Phosphoprotein</keyword>
<feature type="domain" description="HTH LytTR-type" evidence="3">
    <location>
        <begin position="137"/>
        <end position="208"/>
    </location>
</feature>
<dbReference type="Gene3D" id="2.40.50.1020">
    <property type="entry name" value="LytTr DNA-binding domain"/>
    <property type="match status" value="1"/>
</dbReference>
<proteinExistence type="predicted"/>
<dbReference type="PROSITE" id="PS50110">
    <property type="entry name" value="RESPONSE_REGULATORY"/>
    <property type="match status" value="1"/>
</dbReference>
<comment type="caution">
    <text evidence="4">The sequence shown here is derived from an EMBL/GenBank/DDBJ whole genome shotgun (WGS) entry which is preliminary data.</text>
</comment>
<dbReference type="Gene3D" id="3.40.50.2300">
    <property type="match status" value="1"/>
</dbReference>
<protein>
    <submittedName>
        <fullName evidence="4">DNA-binding response regulator</fullName>
    </submittedName>
</protein>
<evidence type="ECO:0000259" key="2">
    <source>
        <dbReference type="PROSITE" id="PS50110"/>
    </source>
</evidence>
<reference evidence="4 5" key="1">
    <citation type="submission" date="2019-07" db="EMBL/GenBank/DDBJ databases">
        <title>Whole genome shotgun sequence of Segetibacter aerophilus NBRC 106135.</title>
        <authorList>
            <person name="Hosoyama A."/>
            <person name="Uohara A."/>
            <person name="Ohji S."/>
            <person name="Ichikawa N."/>
        </authorList>
    </citation>
    <scope>NUCLEOTIDE SEQUENCE [LARGE SCALE GENOMIC DNA]</scope>
    <source>
        <strain evidence="4 5">NBRC 106135</strain>
    </source>
</reference>
<dbReference type="OrthoDB" id="1646880at2"/>
<dbReference type="GO" id="GO:0003677">
    <property type="term" value="F:DNA binding"/>
    <property type="evidence" value="ECO:0007669"/>
    <property type="project" value="UniProtKB-KW"/>
</dbReference>
<dbReference type="Pfam" id="PF00072">
    <property type="entry name" value="Response_reg"/>
    <property type="match status" value="1"/>
</dbReference>
<evidence type="ECO:0000256" key="1">
    <source>
        <dbReference type="PROSITE-ProRule" id="PRU00169"/>
    </source>
</evidence>
<gene>
    <name evidence="4" type="ORF">SAE01_02310</name>
</gene>
<dbReference type="Pfam" id="PF04397">
    <property type="entry name" value="LytTR"/>
    <property type="match status" value="1"/>
</dbReference>
<dbReference type="InterPro" id="IPR011006">
    <property type="entry name" value="CheY-like_superfamily"/>
</dbReference>
<dbReference type="InterPro" id="IPR001789">
    <property type="entry name" value="Sig_transdc_resp-reg_receiver"/>
</dbReference>
<dbReference type="SMART" id="SM00448">
    <property type="entry name" value="REC"/>
    <property type="match status" value="1"/>
</dbReference>
<keyword evidence="4" id="KW-0238">DNA-binding</keyword>
<dbReference type="GO" id="GO:0000156">
    <property type="term" value="F:phosphorelay response regulator activity"/>
    <property type="evidence" value="ECO:0007669"/>
    <property type="project" value="InterPro"/>
</dbReference>
<name>A0A512B6Z9_9BACT</name>